<dbReference type="InterPro" id="IPR013087">
    <property type="entry name" value="Znf_C2H2_type"/>
</dbReference>
<dbReference type="PROSITE" id="PS50157">
    <property type="entry name" value="ZINC_FINGER_C2H2_2"/>
    <property type="match status" value="1"/>
</dbReference>
<evidence type="ECO:0000256" key="1">
    <source>
        <dbReference type="PROSITE-ProRule" id="PRU00042"/>
    </source>
</evidence>
<feature type="domain" description="C2H2-type" evidence="3">
    <location>
        <begin position="325"/>
        <end position="355"/>
    </location>
</feature>
<reference evidence="4 5" key="1">
    <citation type="journal article" date="2024" name="Commun. Biol.">
        <title>Comparative genomic analysis of thermophilic fungi reveals convergent evolutionary adaptations and gene losses.</title>
        <authorList>
            <person name="Steindorff A.S."/>
            <person name="Aguilar-Pontes M.V."/>
            <person name="Robinson A.J."/>
            <person name="Andreopoulos B."/>
            <person name="LaButti K."/>
            <person name="Kuo A."/>
            <person name="Mondo S."/>
            <person name="Riley R."/>
            <person name="Otillar R."/>
            <person name="Haridas S."/>
            <person name="Lipzen A."/>
            <person name="Grimwood J."/>
            <person name="Schmutz J."/>
            <person name="Clum A."/>
            <person name="Reid I.D."/>
            <person name="Moisan M.C."/>
            <person name="Butler G."/>
            <person name="Nguyen T.T.M."/>
            <person name="Dewar K."/>
            <person name="Conant G."/>
            <person name="Drula E."/>
            <person name="Henrissat B."/>
            <person name="Hansel C."/>
            <person name="Singer S."/>
            <person name="Hutchinson M.I."/>
            <person name="de Vries R.P."/>
            <person name="Natvig D.O."/>
            <person name="Powell A.J."/>
            <person name="Tsang A."/>
            <person name="Grigoriev I.V."/>
        </authorList>
    </citation>
    <scope>NUCLEOTIDE SEQUENCE [LARGE SCALE GENOMIC DNA]</scope>
    <source>
        <strain evidence="4 5">ATCC 22073</strain>
    </source>
</reference>
<organism evidence="4 5">
    <name type="scientific">Remersonia thermophila</name>
    <dbReference type="NCBI Taxonomy" id="72144"/>
    <lineage>
        <taxon>Eukaryota</taxon>
        <taxon>Fungi</taxon>
        <taxon>Dikarya</taxon>
        <taxon>Ascomycota</taxon>
        <taxon>Pezizomycotina</taxon>
        <taxon>Sordariomycetes</taxon>
        <taxon>Sordariomycetidae</taxon>
        <taxon>Sordariales</taxon>
        <taxon>Sordariales incertae sedis</taxon>
        <taxon>Remersonia</taxon>
    </lineage>
</organism>
<keyword evidence="5" id="KW-1185">Reference proteome</keyword>
<evidence type="ECO:0000259" key="3">
    <source>
        <dbReference type="PROSITE" id="PS50157"/>
    </source>
</evidence>
<evidence type="ECO:0000313" key="5">
    <source>
        <dbReference type="Proteomes" id="UP001600064"/>
    </source>
</evidence>
<dbReference type="EMBL" id="JAZGUE010000007">
    <property type="protein sequence ID" value="KAL2264919.1"/>
    <property type="molecule type" value="Genomic_DNA"/>
</dbReference>
<keyword evidence="1" id="KW-0479">Metal-binding</keyword>
<dbReference type="GeneID" id="98128894"/>
<accession>A0ABR4D4J1</accession>
<feature type="region of interest" description="Disordered" evidence="2">
    <location>
        <begin position="296"/>
        <end position="316"/>
    </location>
</feature>
<comment type="caution">
    <text evidence="4">The sequence shown here is derived from an EMBL/GenBank/DDBJ whole genome shotgun (WGS) entry which is preliminary data.</text>
</comment>
<gene>
    <name evidence="4" type="ORF">VTJ83DRAFT_7429</name>
</gene>
<keyword evidence="1" id="KW-0862">Zinc</keyword>
<protein>
    <recommendedName>
        <fullName evidence="3">C2H2-type domain-containing protein</fullName>
    </recommendedName>
</protein>
<keyword evidence="1" id="KW-0863">Zinc-finger</keyword>
<dbReference type="Proteomes" id="UP001600064">
    <property type="component" value="Unassembled WGS sequence"/>
</dbReference>
<proteinExistence type="predicted"/>
<dbReference type="SMART" id="SM00355">
    <property type="entry name" value="ZnF_C2H2"/>
    <property type="match status" value="2"/>
</dbReference>
<dbReference type="RefSeq" id="XP_070863646.1">
    <property type="nucleotide sequence ID" value="XM_071014250.1"/>
</dbReference>
<dbReference type="Gene3D" id="3.30.160.60">
    <property type="entry name" value="Classic Zinc Finger"/>
    <property type="match status" value="1"/>
</dbReference>
<sequence length="494" mass="53624">MGQTELVYLRSSDGAQVPDGVWMMERPAGMARTQSQDTNLTESLTISTSASGNSFDSGTEYPFYATYALPTLIYPSGGESPPTASPTSSQGTDLFAFDSQFWPFGSPLMIDQSYPEGFLPKPEPSDLKLLLSTTGTQYAPVDLPCHTVAVPSSRGGLLDTSTSGAEEAARSDMDLCLLATGSQHAMVEYEAAYPGSFLPQPLDASISSAEDASPSPTGYGADLTSLGIMLPGAGAELAFIKVEEDAFRGYQIPGVETAGRAYLESPARSCADEKSTPTAARPAAASRPPMQAIENTNIPRGTARPDHISPSPSATFNENKEKARYRCRIPGCDRGASRLADLLRHEHTVHSASLSPDGSGGAGLANNKTRRYVCDYKMCARHADPFYRQDHFRDHLRLFHKEDIPRRGARSECKLWWQSRAPYAVARGWWRCSKCLSRVVLKKHGFTCHGCGRTCEKQRQEYRIKLQDKPPALTARCAFPVDSNAVTKSVAVST</sequence>
<evidence type="ECO:0000256" key="2">
    <source>
        <dbReference type="SAM" id="MobiDB-lite"/>
    </source>
</evidence>
<name>A0ABR4D4J1_9PEZI</name>
<evidence type="ECO:0000313" key="4">
    <source>
        <dbReference type="EMBL" id="KAL2264919.1"/>
    </source>
</evidence>